<protein>
    <recommendedName>
        <fullName evidence="4">Probable D-serine dehydratase</fullName>
        <ecNumber evidence="4">4.3.1.18</ecNumber>
    </recommendedName>
    <alternativeName>
        <fullName evidence="4">D-serine deaminase</fullName>
        <shortName evidence="4">DSD</shortName>
    </alternativeName>
</protein>
<dbReference type="GO" id="GO:0008721">
    <property type="term" value="F:D-serine ammonia-lyase activity"/>
    <property type="evidence" value="ECO:0007669"/>
    <property type="project" value="UniProtKB-EC"/>
</dbReference>
<feature type="modified residue" description="N6-(pyridoxal phosphate)lysine" evidence="4">
    <location>
        <position position="120"/>
    </location>
</feature>
<evidence type="ECO:0000256" key="3">
    <source>
        <dbReference type="ARBA" id="ARBA00023239"/>
    </source>
</evidence>
<dbReference type="PANTHER" id="PTHR48078">
    <property type="entry name" value="THREONINE DEHYDRATASE, MITOCHONDRIAL-RELATED"/>
    <property type="match status" value="1"/>
</dbReference>
<keyword evidence="2 4" id="KW-0663">Pyridoxal phosphate</keyword>
<sequence>MDNQFDVNALAEKAPVVKQIAAGEEVVWVNPKKAPRFADVQDSLPLSMADVKDAADRLDRFAPFIMKKFPETAPRHGLIESALTPIPQMQRRLQEKYGADLGGRLLLKRDSDLAVAGSVKARGGIYEVLKHAEDLALEHGLLKPGDSYEKLASGEAMEFFSRYKVQVGSTGNLGLSIGIMSAAVGFQVIVHMSADARQWKKDLLRSKGVIVKEYENDYSVAVQNGRKESDADPMSYFVDDENSQNLFLGYAVAAERLKAQLDEQGITVDAAHPLFVYIPCGVGGAPGGVTFGLKQLFGDDVHCFFVEPTQAPCMTLGMATGLQNGIAVTDVGLTGMTEADGLAVGRPSGFVGSVMDPLLSGAFTVEDGKLYEYMRDLMETEDIFIEPSSCALFIGPEKLTRAPETAAYLRENGLLEKMKQAVHIGWATGGALVPPEVRKKYMETYL</sequence>
<dbReference type="Proteomes" id="UP000198817">
    <property type="component" value="Unassembled WGS sequence"/>
</dbReference>
<dbReference type="NCBIfam" id="NF002823">
    <property type="entry name" value="PRK02991.1"/>
    <property type="match status" value="1"/>
</dbReference>
<dbReference type="GeneID" id="78354298"/>
<dbReference type="EC" id="4.3.1.18" evidence="4"/>
<dbReference type="NCBIfam" id="TIGR02035">
    <property type="entry name" value="D_Ser_am_lyase"/>
    <property type="match status" value="1"/>
</dbReference>
<dbReference type="HAMAP" id="MF_01030">
    <property type="entry name" value="D_Ser_dehydrat"/>
    <property type="match status" value="1"/>
</dbReference>
<keyword evidence="3 4" id="KW-0456">Lyase</keyword>
<evidence type="ECO:0000313" key="6">
    <source>
        <dbReference type="EMBL" id="SFU38213.1"/>
    </source>
</evidence>
<dbReference type="GO" id="GO:0016836">
    <property type="term" value="F:hydro-lyase activity"/>
    <property type="evidence" value="ECO:0007669"/>
    <property type="project" value="UniProtKB-UniRule"/>
</dbReference>
<feature type="domain" description="Tryptophan synthase beta chain-like PALP" evidence="5">
    <location>
        <begin position="97"/>
        <end position="402"/>
    </location>
</feature>
<dbReference type="Gene3D" id="3.40.50.1100">
    <property type="match status" value="2"/>
</dbReference>
<dbReference type="InterPro" id="IPR001926">
    <property type="entry name" value="TrpB-like_PALP"/>
</dbReference>
<proteinExistence type="inferred from homology"/>
<dbReference type="InterPro" id="IPR011780">
    <property type="entry name" value="D_Ser_am_lyase"/>
</dbReference>
<dbReference type="AlphaFoldDB" id="A0A1I7FPW1"/>
<accession>A0A1I7FPW1</accession>
<dbReference type="SUPFAM" id="SSF53686">
    <property type="entry name" value="Tryptophan synthase beta subunit-like PLP-dependent enzymes"/>
    <property type="match status" value="1"/>
</dbReference>
<evidence type="ECO:0000256" key="1">
    <source>
        <dbReference type="ARBA" id="ARBA00001933"/>
    </source>
</evidence>
<dbReference type="GO" id="GO:0036088">
    <property type="term" value="P:D-serine catabolic process"/>
    <property type="evidence" value="ECO:0007669"/>
    <property type="project" value="TreeGrafter"/>
</dbReference>
<dbReference type="InterPro" id="IPR050147">
    <property type="entry name" value="Ser/Thr_Dehydratase"/>
</dbReference>
<dbReference type="Pfam" id="PF00291">
    <property type="entry name" value="PALP"/>
    <property type="match status" value="1"/>
</dbReference>
<dbReference type="InterPro" id="IPR036052">
    <property type="entry name" value="TrpB-like_PALP_sf"/>
</dbReference>
<evidence type="ECO:0000259" key="5">
    <source>
        <dbReference type="Pfam" id="PF00291"/>
    </source>
</evidence>
<gene>
    <name evidence="4" type="primary">dsdA</name>
    <name evidence="6" type="ORF">SAMN05216508_10366</name>
</gene>
<dbReference type="GO" id="GO:0030170">
    <property type="term" value="F:pyridoxal phosphate binding"/>
    <property type="evidence" value="ECO:0007669"/>
    <property type="project" value="InterPro"/>
</dbReference>
<dbReference type="PANTHER" id="PTHR48078:SF9">
    <property type="entry name" value="D-SERINE DEHYDRATASE"/>
    <property type="match status" value="1"/>
</dbReference>
<reference evidence="6 7" key="1">
    <citation type="submission" date="2016-10" db="EMBL/GenBank/DDBJ databases">
        <authorList>
            <person name="de Groot N.N."/>
        </authorList>
    </citation>
    <scope>NUCLEOTIDE SEQUENCE [LARGE SCALE GENOMIC DNA]</scope>
    <source>
        <strain evidence="6 7">KHGC13</strain>
    </source>
</reference>
<name>A0A1I7FPW1_9FIRM</name>
<evidence type="ECO:0000256" key="4">
    <source>
        <dbReference type="HAMAP-Rule" id="MF_01030"/>
    </source>
</evidence>
<comment type="cofactor">
    <cofactor evidence="1 4">
        <name>pyridoxal 5'-phosphate</name>
        <dbReference type="ChEBI" id="CHEBI:597326"/>
    </cofactor>
</comment>
<keyword evidence="7" id="KW-1185">Reference proteome</keyword>
<evidence type="ECO:0000313" key="7">
    <source>
        <dbReference type="Proteomes" id="UP000198817"/>
    </source>
</evidence>
<organism evidence="6 7">
    <name type="scientific">Eubacterium pyruvativorans</name>
    <dbReference type="NCBI Taxonomy" id="155865"/>
    <lineage>
        <taxon>Bacteria</taxon>
        <taxon>Bacillati</taxon>
        <taxon>Bacillota</taxon>
        <taxon>Clostridia</taxon>
        <taxon>Eubacteriales</taxon>
        <taxon>Eubacteriaceae</taxon>
        <taxon>Eubacterium</taxon>
    </lineage>
</organism>
<comment type="similarity">
    <text evidence="4">Belongs to the serine/threonine dehydratase family. DsdA subfamily.</text>
</comment>
<dbReference type="OrthoDB" id="9780546at2"/>
<evidence type="ECO:0000256" key="2">
    <source>
        <dbReference type="ARBA" id="ARBA00022898"/>
    </source>
</evidence>
<comment type="catalytic activity">
    <reaction evidence="4">
        <text>D-serine = pyruvate + NH4(+)</text>
        <dbReference type="Rhea" id="RHEA:13977"/>
        <dbReference type="ChEBI" id="CHEBI:15361"/>
        <dbReference type="ChEBI" id="CHEBI:28938"/>
        <dbReference type="ChEBI" id="CHEBI:35247"/>
        <dbReference type="EC" id="4.3.1.18"/>
    </reaction>
</comment>
<dbReference type="EMBL" id="FPBT01000003">
    <property type="protein sequence ID" value="SFU38213.1"/>
    <property type="molecule type" value="Genomic_DNA"/>
</dbReference>
<dbReference type="RefSeq" id="WP_090162829.1">
    <property type="nucleotide sequence ID" value="NZ_FNBF01000006.1"/>
</dbReference>
<dbReference type="STRING" id="155865.SAMN05216515_10366"/>
<dbReference type="GO" id="GO:0009097">
    <property type="term" value="P:isoleucine biosynthetic process"/>
    <property type="evidence" value="ECO:0007669"/>
    <property type="project" value="TreeGrafter"/>
</dbReference>